<dbReference type="GO" id="GO:0008253">
    <property type="term" value="F:5'-nucleotidase activity"/>
    <property type="evidence" value="ECO:0007669"/>
    <property type="project" value="TreeGrafter"/>
</dbReference>
<dbReference type="RefSeq" id="WP_109604074.1">
    <property type="nucleotide sequence ID" value="NZ_JAMHJO010000007.1"/>
</dbReference>
<evidence type="ECO:0000259" key="4">
    <source>
        <dbReference type="Pfam" id="PF02872"/>
    </source>
</evidence>
<accession>A0AA45C891</accession>
<dbReference type="GO" id="GO:0009166">
    <property type="term" value="P:nucleotide catabolic process"/>
    <property type="evidence" value="ECO:0007669"/>
    <property type="project" value="InterPro"/>
</dbReference>
<feature type="domain" description="Calcineurin-like phosphoesterase" evidence="3">
    <location>
        <begin position="25"/>
        <end position="241"/>
    </location>
</feature>
<dbReference type="EMBL" id="QGGI01000003">
    <property type="protein sequence ID" value="PWJ95957.1"/>
    <property type="molecule type" value="Genomic_DNA"/>
</dbReference>
<dbReference type="PANTHER" id="PTHR11575">
    <property type="entry name" value="5'-NUCLEOTIDASE-RELATED"/>
    <property type="match status" value="1"/>
</dbReference>
<sequence length="499" mass="55284">MKKVVGLFIILLIALSLFAEPVQLTVLHVNDTHGHVWSFDKDIGGFARIATIVNDVKAEVEKKGGHVLFLHAGDVNTGVPESDQLDAIPDFVALHYMGADAMVLGNHEFDIPLNTLKMQQRYAGFPFLSANFVDKNLYPIFDPYIVKDFGDLKVGIIGLTTEQTTVLESLYLENNMFSSAYEALNDYMPVLKEKSDIQIVLSHLGYYSGNKPNLPVGYTTSNEIALNRNDIALIVDGHSHTLLENPEMINNTILTQSGEWGKYVGRVDMWIEDGRVIDWKAQQIPVNSQIKEDPFIKMIADMYYNMGAEKLNEKVGVTNVYLDGERNHVRSGETNLGHLIVDSMVWKTDSDFGFMNGGGIRASIDKGDISYRDILTVLPFGNTVYVMKLNGNTVKEVLDFAATIPDGQGAKLHVSGVTFEIVDGKANNIMINGEPLDINKVYNVATNNYLASGGDGYKMLKGLNGYDTGFVAADVLKEYIMHLGTIENSNIEKRIIVKN</sequence>
<dbReference type="Pfam" id="PF02872">
    <property type="entry name" value="5_nucleotid_C"/>
    <property type="match status" value="1"/>
</dbReference>
<dbReference type="GO" id="GO:0000166">
    <property type="term" value="F:nucleotide binding"/>
    <property type="evidence" value="ECO:0007669"/>
    <property type="project" value="UniProtKB-KW"/>
</dbReference>
<gene>
    <name evidence="5" type="ORF">C7380_103136</name>
</gene>
<dbReference type="SUPFAM" id="SSF56300">
    <property type="entry name" value="Metallo-dependent phosphatases"/>
    <property type="match status" value="1"/>
</dbReference>
<feature type="domain" description="5'-Nucleotidase C-terminal" evidence="4">
    <location>
        <begin position="315"/>
        <end position="461"/>
    </location>
</feature>
<dbReference type="Gene3D" id="3.60.21.10">
    <property type="match status" value="1"/>
</dbReference>
<dbReference type="GO" id="GO:0008768">
    <property type="term" value="F:UDP-sugar diphosphatase activity"/>
    <property type="evidence" value="ECO:0007669"/>
    <property type="project" value="TreeGrafter"/>
</dbReference>
<keyword evidence="1 2" id="KW-0732">Signal</keyword>
<dbReference type="InterPro" id="IPR036907">
    <property type="entry name" value="5'-Nucleotdase_C_sf"/>
</dbReference>
<dbReference type="InterPro" id="IPR029052">
    <property type="entry name" value="Metallo-depent_PP-like"/>
</dbReference>
<dbReference type="GO" id="GO:0030288">
    <property type="term" value="C:outer membrane-bounded periplasmic space"/>
    <property type="evidence" value="ECO:0007669"/>
    <property type="project" value="TreeGrafter"/>
</dbReference>
<feature type="chain" id="PRO_5041489108" evidence="2">
    <location>
        <begin position="20"/>
        <end position="499"/>
    </location>
</feature>
<evidence type="ECO:0000259" key="3">
    <source>
        <dbReference type="Pfam" id="PF00149"/>
    </source>
</evidence>
<feature type="signal peptide" evidence="2">
    <location>
        <begin position="1"/>
        <end position="19"/>
    </location>
</feature>
<keyword evidence="6" id="KW-1185">Reference proteome</keyword>
<dbReference type="InterPro" id="IPR008334">
    <property type="entry name" value="5'-Nucleotdase_C"/>
</dbReference>
<dbReference type="PANTHER" id="PTHR11575:SF24">
    <property type="entry name" value="5'-NUCLEOTIDASE"/>
    <property type="match status" value="1"/>
</dbReference>
<comment type="caution">
    <text evidence="5">The sequence shown here is derived from an EMBL/GenBank/DDBJ whole genome shotgun (WGS) entry which is preliminary data.</text>
</comment>
<keyword evidence="2" id="KW-0547">Nucleotide-binding</keyword>
<dbReference type="Pfam" id="PF00149">
    <property type="entry name" value="Metallophos"/>
    <property type="match status" value="1"/>
</dbReference>
<comment type="similarity">
    <text evidence="2">Belongs to the 5'-nucleotidase family.</text>
</comment>
<name>A0AA45C891_9BACT</name>
<evidence type="ECO:0000313" key="5">
    <source>
        <dbReference type="EMBL" id="PWJ95957.1"/>
    </source>
</evidence>
<organism evidence="5 6">
    <name type="scientific">Oceanotoga teriensis</name>
    <dbReference type="NCBI Taxonomy" id="515440"/>
    <lineage>
        <taxon>Bacteria</taxon>
        <taxon>Thermotogati</taxon>
        <taxon>Thermotogota</taxon>
        <taxon>Thermotogae</taxon>
        <taxon>Petrotogales</taxon>
        <taxon>Petrotogaceae</taxon>
        <taxon>Oceanotoga</taxon>
    </lineage>
</organism>
<protein>
    <submittedName>
        <fullName evidence="5">5'-nucleotidase/UDP-sugar diphosphatase</fullName>
    </submittedName>
</protein>
<dbReference type="PRINTS" id="PR01607">
    <property type="entry name" value="APYRASEFAMLY"/>
</dbReference>
<evidence type="ECO:0000256" key="2">
    <source>
        <dbReference type="RuleBase" id="RU362119"/>
    </source>
</evidence>
<proteinExistence type="inferred from homology"/>
<evidence type="ECO:0000256" key="1">
    <source>
        <dbReference type="ARBA" id="ARBA00022729"/>
    </source>
</evidence>
<reference evidence="5 6" key="1">
    <citation type="submission" date="2018-05" db="EMBL/GenBank/DDBJ databases">
        <title>Genomic Encyclopedia of Type Strains, Phase IV (KMG-IV): sequencing the most valuable type-strain genomes for metagenomic binning, comparative biology and taxonomic classification.</title>
        <authorList>
            <person name="Goeker M."/>
        </authorList>
    </citation>
    <scope>NUCLEOTIDE SEQUENCE [LARGE SCALE GENOMIC DNA]</scope>
    <source>
        <strain evidence="5 6">DSM 24906</strain>
    </source>
</reference>
<dbReference type="InterPro" id="IPR004843">
    <property type="entry name" value="Calcineurin-like_PHP"/>
</dbReference>
<dbReference type="SUPFAM" id="SSF55816">
    <property type="entry name" value="5'-nucleotidase (syn. UDP-sugar hydrolase), C-terminal domain"/>
    <property type="match status" value="1"/>
</dbReference>
<dbReference type="Proteomes" id="UP000245921">
    <property type="component" value="Unassembled WGS sequence"/>
</dbReference>
<dbReference type="InterPro" id="IPR006179">
    <property type="entry name" value="5_nucleotidase/apyrase"/>
</dbReference>
<evidence type="ECO:0000313" key="6">
    <source>
        <dbReference type="Proteomes" id="UP000245921"/>
    </source>
</evidence>
<dbReference type="Gene3D" id="3.90.780.10">
    <property type="entry name" value="5'-Nucleotidase, C-terminal domain"/>
    <property type="match status" value="1"/>
</dbReference>
<keyword evidence="2" id="KW-0378">Hydrolase</keyword>
<dbReference type="AlphaFoldDB" id="A0AA45C891"/>